<dbReference type="SUPFAM" id="SSF52540">
    <property type="entry name" value="P-loop containing nucleoside triphosphate hydrolases"/>
    <property type="match status" value="1"/>
</dbReference>
<dbReference type="GO" id="GO:0004176">
    <property type="term" value="F:ATP-dependent peptidase activity"/>
    <property type="evidence" value="ECO:0007669"/>
    <property type="project" value="InterPro"/>
</dbReference>
<dbReference type="PANTHER" id="PTHR43718">
    <property type="entry name" value="LON PROTEASE"/>
    <property type="match status" value="1"/>
</dbReference>
<dbReference type="PANTHER" id="PTHR43718:SF2">
    <property type="entry name" value="LON PROTEASE HOMOLOG, MITOCHONDRIAL"/>
    <property type="match status" value="1"/>
</dbReference>
<dbReference type="InterPro" id="IPR027065">
    <property type="entry name" value="Lon_Prtase"/>
</dbReference>
<keyword evidence="5" id="KW-1185">Reference proteome</keyword>
<dbReference type="Proteomes" id="UP000193495">
    <property type="component" value="Unassembled WGS sequence"/>
</dbReference>
<accession>A0A1X6ZS74</accession>
<dbReference type="GO" id="GO:0051131">
    <property type="term" value="P:chaperone-mediated protein complex assembly"/>
    <property type="evidence" value="ECO:0007669"/>
    <property type="project" value="TreeGrafter"/>
</dbReference>
<reference evidence="3 4" key="1">
    <citation type="submission" date="2017-03" db="EMBL/GenBank/DDBJ databases">
        <authorList>
            <person name="Afonso C.L."/>
            <person name="Miller P.J."/>
            <person name="Scott M.A."/>
            <person name="Spackman E."/>
            <person name="Goraichik I."/>
            <person name="Dimitrov K.M."/>
            <person name="Suarez D.L."/>
            <person name="Swayne D.E."/>
        </authorList>
    </citation>
    <scope>NUCLEOTIDE SEQUENCE [LARGE SCALE GENOMIC DNA]</scope>
    <source>
        <strain evidence="3 4">CECT 8367</strain>
    </source>
</reference>
<evidence type="ECO:0000259" key="1">
    <source>
        <dbReference type="Pfam" id="PF00004"/>
    </source>
</evidence>
<dbReference type="EMBL" id="PYGB01000009">
    <property type="protein sequence ID" value="PSK84061.1"/>
    <property type="molecule type" value="Genomic_DNA"/>
</dbReference>
<keyword evidence="3" id="KW-0645">Protease</keyword>
<evidence type="ECO:0000313" key="4">
    <source>
        <dbReference type="Proteomes" id="UP000193495"/>
    </source>
</evidence>
<dbReference type="GO" id="GO:0006515">
    <property type="term" value="P:protein quality control for misfolded or incompletely synthesized proteins"/>
    <property type="evidence" value="ECO:0007669"/>
    <property type="project" value="TreeGrafter"/>
</dbReference>
<protein>
    <submittedName>
        <fullName evidence="2">ATPase family protein associated with various cellular activities (AAA)</fullName>
    </submittedName>
    <submittedName>
        <fullName evidence="3">Lon protease</fullName>
        <ecNumber evidence="3">3.4.21.53</ecNumber>
    </submittedName>
</protein>
<dbReference type="GO" id="GO:0005524">
    <property type="term" value="F:ATP binding"/>
    <property type="evidence" value="ECO:0007669"/>
    <property type="project" value="InterPro"/>
</dbReference>
<evidence type="ECO:0000313" key="2">
    <source>
        <dbReference type="EMBL" id="PSK84061.1"/>
    </source>
</evidence>
<name>A0A1X6ZS74_9RHOB</name>
<evidence type="ECO:0000313" key="5">
    <source>
        <dbReference type="Proteomes" id="UP000240624"/>
    </source>
</evidence>
<feature type="domain" description="ATPase AAA-type core" evidence="1">
    <location>
        <begin position="16"/>
        <end position="90"/>
    </location>
</feature>
<dbReference type="EC" id="3.4.21.53" evidence="3"/>
<evidence type="ECO:0000313" key="3">
    <source>
        <dbReference type="EMBL" id="SLN59648.1"/>
    </source>
</evidence>
<keyword evidence="3" id="KW-0378">Hydrolase</keyword>
<dbReference type="GO" id="GO:0004252">
    <property type="term" value="F:serine-type endopeptidase activity"/>
    <property type="evidence" value="ECO:0007669"/>
    <property type="project" value="UniProtKB-EC"/>
</dbReference>
<dbReference type="EMBL" id="FWFY01000009">
    <property type="protein sequence ID" value="SLN59648.1"/>
    <property type="molecule type" value="Genomic_DNA"/>
</dbReference>
<reference evidence="2 5" key="2">
    <citation type="submission" date="2018-03" db="EMBL/GenBank/DDBJ databases">
        <title>Genomic Encyclopedia of Archaeal and Bacterial Type Strains, Phase II (KMG-II): from individual species to whole genera.</title>
        <authorList>
            <person name="Goeker M."/>
        </authorList>
    </citation>
    <scope>NUCLEOTIDE SEQUENCE [LARGE SCALE GENOMIC DNA]</scope>
    <source>
        <strain evidence="2 5">DSM 29956</strain>
    </source>
</reference>
<organism evidence="3 4">
    <name type="scientific">Limimaricola soesokkakensis</name>
    <dbReference type="NCBI Taxonomy" id="1343159"/>
    <lineage>
        <taxon>Bacteria</taxon>
        <taxon>Pseudomonadati</taxon>
        <taxon>Pseudomonadota</taxon>
        <taxon>Alphaproteobacteria</taxon>
        <taxon>Rhodobacterales</taxon>
        <taxon>Paracoccaceae</taxon>
        <taxon>Limimaricola</taxon>
    </lineage>
</organism>
<dbReference type="GO" id="GO:0007005">
    <property type="term" value="P:mitochondrion organization"/>
    <property type="evidence" value="ECO:0007669"/>
    <property type="project" value="TreeGrafter"/>
</dbReference>
<dbReference type="InterPro" id="IPR003959">
    <property type="entry name" value="ATPase_AAA_core"/>
</dbReference>
<dbReference type="Pfam" id="PF00004">
    <property type="entry name" value="AAA"/>
    <property type="match status" value="1"/>
</dbReference>
<sequence>MAGRPLELILDSRVGNPIVVVDEVDKIGNSNPSDAGTLTTALLSLLEPVSARAWECPYFRVSFDMSHISWILTANDESQVPEALLSRCCVIRIETPSHDELMQFAKLELARRGLGDEDFQALSCLMAAHPQKHRNLRTVTRHLDDLEAITRLPVFH</sequence>
<dbReference type="AlphaFoldDB" id="A0A1X6ZS74"/>
<proteinExistence type="predicted"/>
<dbReference type="InterPro" id="IPR027417">
    <property type="entry name" value="P-loop_NTPase"/>
</dbReference>
<dbReference type="Gene3D" id="3.40.50.300">
    <property type="entry name" value="P-loop containing nucleotide triphosphate hydrolases"/>
    <property type="match status" value="1"/>
</dbReference>
<gene>
    <name evidence="3" type="primary">lon_2</name>
    <name evidence="2" type="ORF">CLV79_10933</name>
    <name evidence="3" type="ORF">LOS8367_02864</name>
</gene>
<dbReference type="GO" id="GO:0003697">
    <property type="term" value="F:single-stranded DNA binding"/>
    <property type="evidence" value="ECO:0007669"/>
    <property type="project" value="TreeGrafter"/>
</dbReference>
<dbReference type="Proteomes" id="UP000240624">
    <property type="component" value="Unassembled WGS sequence"/>
</dbReference>
<dbReference type="GO" id="GO:0016887">
    <property type="term" value="F:ATP hydrolysis activity"/>
    <property type="evidence" value="ECO:0007669"/>
    <property type="project" value="InterPro"/>
</dbReference>